<dbReference type="EMBL" id="RHHT01000074">
    <property type="protein sequence ID" value="RNB69586.1"/>
    <property type="molecule type" value="Genomic_DNA"/>
</dbReference>
<dbReference type="Proteomes" id="UP000281915">
    <property type="component" value="Unassembled WGS sequence"/>
</dbReference>
<sequence>MQIEGKEVFKTAKYKRDGRFSSPDEDDNISYFWVENDLCYKVTFLEDIPQQQEIVGELIKAKPIEQMP</sequence>
<dbReference type="AlphaFoldDB" id="A0A3M8C1I4"/>
<name>A0A3M8C1I4_9BACL</name>
<evidence type="ECO:0000313" key="2">
    <source>
        <dbReference type="Proteomes" id="UP000281915"/>
    </source>
</evidence>
<evidence type="ECO:0008006" key="3">
    <source>
        <dbReference type="Google" id="ProtNLM"/>
    </source>
</evidence>
<protein>
    <recommendedName>
        <fullName evidence="3">DUF4367 domain-containing protein</fullName>
    </recommendedName>
</protein>
<proteinExistence type="predicted"/>
<organism evidence="1 2">
    <name type="scientific">Brevibacillus panacihumi</name>
    <dbReference type="NCBI Taxonomy" id="497735"/>
    <lineage>
        <taxon>Bacteria</taxon>
        <taxon>Bacillati</taxon>
        <taxon>Bacillota</taxon>
        <taxon>Bacilli</taxon>
        <taxon>Bacillales</taxon>
        <taxon>Paenibacillaceae</taxon>
        <taxon>Brevibacillus</taxon>
    </lineage>
</organism>
<reference evidence="1 2" key="1">
    <citation type="submission" date="2018-10" db="EMBL/GenBank/DDBJ databases">
        <title>Phylogenomics of Brevibacillus.</title>
        <authorList>
            <person name="Dunlap C."/>
        </authorList>
    </citation>
    <scope>NUCLEOTIDE SEQUENCE [LARGE SCALE GENOMIC DNA]</scope>
    <source>
        <strain evidence="1 2">JCM 15085</strain>
    </source>
</reference>
<evidence type="ECO:0000313" key="1">
    <source>
        <dbReference type="EMBL" id="RNB69586.1"/>
    </source>
</evidence>
<gene>
    <name evidence="1" type="ORF">EDM58_23975</name>
</gene>
<accession>A0A3M8C1I4</accession>
<comment type="caution">
    <text evidence="1">The sequence shown here is derived from an EMBL/GenBank/DDBJ whole genome shotgun (WGS) entry which is preliminary data.</text>
</comment>